<evidence type="ECO:0000256" key="12">
    <source>
        <dbReference type="ARBA" id="ARBA00022777"/>
    </source>
</evidence>
<keyword evidence="5" id="KW-0597">Phosphoprotein</keyword>
<evidence type="ECO:0000256" key="8">
    <source>
        <dbReference type="ARBA" id="ARBA00022643"/>
    </source>
</evidence>
<dbReference type="InterPro" id="IPR000700">
    <property type="entry name" value="PAS-assoc_C"/>
</dbReference>
<dbReference type="PANTHER" id="PTHR41523">
    <property type="entry name" value="TWO-COMPONENT SYSTEM SENSOR PROTEIN"/>
    <property type="match status" value="1"/>
</dbReference>
<dbReference type="Pfam" id="PF08448">
    <property type="entry name" value="PAS_4"/>
    <property type="match status" value="1"/>
</dbReference>
<dbReference type="SMART" id="SM00911">
    <property type="entry name" value="HWE_HK"/>
    <property type="match status" value="1"/>
</dbReference>
<keyword evidence="4" id="KW-0600">Photoreceptor protein</keyword>
<evidence type="ECO:0000256" key="9">
    <source>
        <dbReference type="ARBA" id="ARBA00022679"/>
    </source>
</evidence>
<evidence type="ECO:0000256" key="1">
    <source>
        <dbReference type="ARBA" id="ARBA00000085"/>
    </source>
</evidence>
<keyword evidence="6" id="KW-0716">Sensory transduction</keyword>
<keyword evidence="16" id="KW-0675">Receptor</keyword>
<dbReference type="Gene3D" id="2.10.70.100">
    <property type="match status" value="1"/>
</dbReference>
<evidence type="ECO:0000256" key="16">
    <source>
        <dbReference type="ARBA" id="ARBA00023170"/>
    </source>
</evidence>
<evidence type="ECO:0000256" key="2">
    <source>
        <dbReference type="ARBA" id="ARBA00012438"/>
    </source>
</evidence>
<dbReference type="PROSITE" id="PS50113">
    <property type="entry name" value="PAC"/>
    <property type="match status" value="3"/>
</dbReference>
<evidence type="ECO:0000256" key="10">
    <source>
        <dbReference type="ARBA" id="ARBA00022737"/>
    </source>
</evidence>
<dbReference type="Pfam" id="PF07536">
    <property type="entry name" value="HWE_HK"/>
    <property type="match status" value="1"/>
</dbReference>
<dbReference type="GO" id="GO:0004673">
    <property type="term" value="F:protein histidine kinase activity"/>
    <property type="evidence" value="ECO:0007669"/>
    <property type="project" value="UniProtKB-EC"/>
</dbReference>
<protein>
    <recommendedName>
        <fullName evidence="3">Blue-light-activated histidine kinase</fullName>
        <ecNumber evidence="2">2.7.13.3</ecNumber>
    </recommendedName>
</protein>
<feature type="domain" description="PAC" evidence="18">
    <location>
        <begin position="230"/>
        <end position="281"/>
    </location>
</feature>
<feature type="domain" description="PAC" evidence="18">
    <location>
        <begin position="98"/>
        <end position="151"/>
    </location>
</feature>
<dbReference type="Pfam" id="PF08447">
    <property type="entry name" value="PAS_3"/>
    <property type="match status" value="2"/>
</dbReference>
<dbReference type="InterPro" id="IPR013656">
    <property type="entry name" value="PAS_4"/>
</dbReference>
<dbReference type="Gene3D" id="3.30.450.20">
    <property type="entry name" value="PAS domain"/>
    <property type="match status" value="3"/>
</dbReference>
<dbReference type="InterPro" id="IPR000014">
    <property type="entry name" value="PAS"/>
</dbReference>
<gene>
    <name evidence="19" type="ORF">GGR00_001734</name>
</gene>
<keyword evidence="10" id="KW-0677">Repeat</keyword>
<dbReference type="InterPro" id="IPR036890">
    <property type="entry name" value="HATPase_C_sf"/>
</dbReference>
<dbReference type="CDD" id="cd00130">
    <property type="entry name" value="PAS"/>
    <property type="match status" value="2"/>
</dbReference>
<dbReference type="SMART" id="SM00091">
    <property type="entry name" value="PAS"/>
    <property type="match status" value="2"/>
</dbReference>
<keyword evidence="7" id="KW-0285">Flavoprotein</keyword>
<keyword evidence="20" id="KW-1185">Reference proteome</keyword>
<dbReference type="InterPro" id="IPR011102">
    <property type="entry name" value="Sig_transdc_His_kinase_HWE"/>
</dbReference>
<name>A0A7X0F6K3_9HYPH</name>
<dbReference type="Proteomes" id="UP000536262">
    <property type="component" value="Unassembled WGS sequence"/>
</dbReference>
<feature type="domain" description="PAC" evidence="18">
    <location>
        <begin position="355"/>
        <end position="407"/>
    </location>
</feature>
<evidence type="ECO:0000256" key="13">
    <source>
        <dbReference type="ARBA" id="ARBA00022840"/>
    </source>
</evidence>
<dbReference type="RefSeq" id="WP_184699200.1">
    <property type="nucleotide sequence ID" value="NZ_BAABEG010000001.1"/>
</dbReference>
<dbReference type="SMART" id="SM00086">
    <property type="entry name" value="PAC"/>
    <property type="match status" value="3"/>
</dbReference>
<sequence>MNGRIAAMDWAATPLGPISSWPLVIRMSVRIMLSSAVPMCLMIGRQGIMIYNDAYIPIAAGRHPACFGSSVFDSWPEVADFNRTIVTKVLEGDTVTFEDQEFVFRRNGLPERVWLDLDYSPLLDDDGRAVAAFAILAETTKRVRAEKALARSEERLSLALAASGIVGAWDMDVSSRWVTADARFAQMFDLDAADAERGIPQARFLDRIHEADRDLVLNALEQAIAERGDLRVEYRLPGADGTLRWILATGRVVGDAEGGERLPGVVIDITERKAFEAALAASEAGFRTLADTMPQMVWSTRADGHHDYYNARWYEFTGMAEGTTDGAGWNGMFHPDDQQRAWELWHRCLATGEPYQIEYRLRHHSGEYRWTLGRALPIRNKAGDIIRWFGTCTDIHETKLVAEEREVVAHELSHRIKNIFSVLNGIIGLSARSYPDLKPLADELRQRIVAMGKAHDFVRPHSAASRPADNNSSLQALVTLLLAPHVGGDSGRFVFEGDDAVIDDAAATPLALLIHELATNAAKYGALASPRGRVVLSSARSGDDYRLVWKETGGRPLEGEPQAEGFGSRLVKLSVEGQLGGRLERSWQAEGLEVSIVVPKTQLSRSSTLRR</sequence>
<dbReference type="EC" id="2.7.13.3" evidence="2"/>
<dbReference type="GO" id="GO:0005524">
    <property type="term" value="F:ATP binding"/>
    <property type="evidence" value="ECO:0007669"/>
    <property type="project" value="UniProtKB-KW"/>
</dbReference>
<dbReference type="Gene3D" id="3.30.565.10">
    <property type="entry name" value="Histidine kinase-like ATPase, C-terminal domain"/>
    <property type="match status" value="1"/>
</dbReference>
<keyword evidence="14" id="KW-0157">Chromophore</keyword>
<dbReference type="PANTHER" id="PTHR41523:SF8">
    <property type="entry name" value="ETHYLENE RESPONSE SENSOR PROTEIN"/>
    <property type="match status" value="1"/>
</dbReference>
<evidence type="ECO:0000256" key="11">
    <source>
        <dbReference type="ARBA" id="ARBA00022741"/>
    </source>
</evidence>
<evidence type="ECO:0000256" key="15">
    <source>
        <dbReference type="ARBA" id="ARBA00023026"/>
    </source>
</evidence>
<proteinExistence type="predicted"/>
<dbReference type="InterPro" id="IPR001610">
    <property type="entry name" value="PAC"/>
</dbReference>
<dbReference type="AlphaFoldDB" id="A0A7X0F6K3"/>
<evidence type="ECO:0000259" key="18">
    <source>
        <dbReference type="PROSITE" id="PS50113"/>
    </source>
</evidence>
<keyword evidence="8" id="KW-0288">FMN</keyword>
<comment type="catalytic activity">
    <reaction evidence="1">
        <text>ATP + protein L-histidine = ADP + protein N-phospho-L-histidine.</text>
        <dbReference type="EC" id="2.7.13.3"/>
    </reaction>
</comment>
<dbReference type="GO" id="GO:0009881">
    <property type="term" value="F:photoreceptor activity"/>
    <property type="evidence" value="ECO:0007669"/>
    <property type="project" value="UniProtKB-KW"/>
</dbReference>
<evidence type="ECO:0000256" key="14">
    <source>
        <dbReference type="ARBA" id="ARBA00022991"/>
    </source>
</evidence>
<comment type="caution">
    <text evidence="19">The sequence shown here is derived from an EMBL/GenBank/DDBJ whole genome shotgun (WGS) entry which is preliminary data.</text>
</comment>
<reference evidence="19 20" key="1">
    <citation type="submission" date="2020-08" db="EMBL/GenBank/DDBJ databases">
        <title>Genomic Encyclopedia of Type Strains, Phase IV (KMG-IV): sequencing the most valuable type-strain genomes for metagenomic binning, comparative biology and taxonomic classification.</title>
        <authorList>
            <person name="Goeker M."/>
        </authorList>
    </citation>
    <scope>NUCLEOTIDE SEQUENCE [LARGE SCALE GENOMIC DNA]</scope>
    <source>
        <strain evidence="19 20">DSM 7051</strain>
    </source>
</reference>
<evidence type="ECO:0000259" key="17">
    <source>
        <dbReference type="PROSITE" id="PS50112"/>
    </source>
</evidence>
<keyword evidence="12" id="KW-0418">Kinase</keyword>
<evidence type="ECO:0000256" key="5">
    <source>
        <dbReference type="ARBA" id="ARBA00022553"/>
    </source>
</evidence>
<accession>A0A7X0F6K3</accession>
<organism evidence="19 20">
    <name type="scientific">Aminobacter aganoensis</name>
    <dbReference type="NCBI Taxonomy" id="83264"/>
    <lineage>
        <taxon>Bacteria</taxon>
        <taxon>Pseudomonadati</taxon>
        <taxon>Pseudomonadota</taxon>
        <taxon>Alphaproteobacteria</taxon>
        <taxon>Hyphomicrobiales</taxon>
        <taxon>Phyllobacteriaceae</taxon>
        <taxon>Aminobacter</taxon>
    </lineage>
</organism>
<keyword evidence="9" id="KW-0808">Transferase</keyword>
<evidence type="ECO:0000313" key="20">
    <source>
        <dbReference type="Proteomes" id="UP000536262"/>
    </source>
</evidence>
<dbReference type="InterPro" id="IPR013655">
    <property type="entry name" value="PAS_fold_3"/>
</dbReference>
<dbReference type="EMBL" id="JACHOU010000003">
    <property type="protein sequence ID" value="MBB6353960.1"/>
    <property type="molecule type" value="Genomic_DNA"/>
</dbReference>
<keyword evidence="15" id="KW-0843">Virulence</keyword>
<evidence type="ECO:0000256" key="4">
    <source>
        <dbReference type="ARBA" id="ARBA00022543"/>
    </source>
</evidence>
<evidence type="ECO:0000256" key="6">
    <source>
        <dbReference type="ARBA" id="ARBA00022606"/>
    </source>
</evidence>
<dbReference type="NCBIfam" id="TIGR00229">
    <property type="entry name" value="sensory_box"/>
    <property type="match status" value="2"/>
</dbReference>
<feature type="domain" description="PAS" evidence="17">
    <location>
        <begin position="282"/>
        <end position="352"/>
    </location>
</feature>
<keyword evidence="11" id="KW-0547">Nucleotide-binding</keyword>
<dbReference type="FunFam" id="3.30.450.20:FF:000099">
    <property type="entry name" value="Sensory box sensor histidine kinase"/>
    <property type="match status" value="1"/>
</dbReference>
<dbReference type="SUPFAM" id="SSF55785">
    <property type="entry name" value="PYP-like sensor domain (PAS domain)"/>
    <property type="match status" value="3"/>
</dbReference>
<keyword evidence="13" id="KW-0067">ATP-binding</keyword>
<dbReference type="InterPro" id="IPR035965">
    <property type="entry name" value="PAS-like_dom_sf"/>
</dbReference>
<dbReference type="SUPFAM" id="SSF55874">
    <property type="entry name" value="ATPase domain of HSP90 chaperone/DNA topoisomerase II/histidine kinase"/>
    <property type="match status" value="1"/>
</dbReference>
<dbReference type="PROSITE" id="PS50112">
    <property type="entry name" value="PAS"/>
    <property type="match status" value="1"/>
</dbReference>
<evidence type="ECO:0000313" key="19">
    <source>
        <dbReference type="EMBL" id="MBB6353960.1"/>
    </source>
</evidence>
<evidence type="ECO:0000256" key="3">
    <source>
        <dbReference type="ARBA" id="ARBA00021740"/>
    </source>
</evidence>
<evidence type="ECO:0000256" key="7">
    <source>
        <dbReference type="ARBA" id="ARBA00022630"/>
    </source>
</evidence>